<feature type="region of interest" description="Disordered" evidence="1">
    <location>
        <begin position="121"/>
        <end position="173"/>
    </location>
</feature>
<dbReference type="HOGENOM" id="CLU_923514_0_0_11"/>
<keyword evidence="2" id="KW-0472">Membrane</keyword>
<comment type="caution">
    <text evidence="4">The sequence shown here is derived from an EMBL/GenBank/DDBJ whole genome shotgun (WGS) entry which is preliminary data.</text>
</comment>
<dbReference type="EMBL" id="AMEM01000005">
    <property type="protein sequence ID" value="EKX92377.1"/>
    <property type="molecule type" value="Genomic_DNA"/>
</dbReference>
<dbReference type="InterPro" id="IPR014044">
    <property type="entry name" value="CAP_dom"/>
</dbReference>
<name>L1MMC6_9CORY</name>
<dbReference type="SMART" id="SM00198">
    <property type="entry name" value="SCP"/>
    <property type="match status" value="1"/>
</dbReference>
<evidence type="ECO:0000259" key="3">
    <source>
        <dbReference type="SMART" id="SM00198"/>
    </source>
</evidence>
<dbReference type="PANTHER" id="PTHR31157">
    <property type="entry name" value="SCP DOMAIN-CONTAINING PROTEIN"/>
    <property type="match status" value="1"/>
</dbReference>
<dbReference type="eggNOG" id="COG2340">
    <property type="taxonomic scope" value="Bacteria"/>
</dbReference>
<dbReference type="Proteomes" id="UP000010445">
    <property type="component" value="Unassembled WGS sequence"/>
</dbReference>
<feature type="domain" description="SCP" evidence="3">
    <location>
        <begin position="187"/>
        <end position="292"/>
    </location>
</feature>
<dbReference type="Gene3D" id="3.40.33.10">
    <property type="entry name" value="CAP"/>
    <property type="match status" value="1"/>
</dbReference>
<feature type="compositionally biased region" description="Low complexity" evidence="1">
    <location>
        <begin position="126"/>
        <end position="154"/>
    </location>
</feature>
<feature type="compositionally biased region" description="Polar residues" evidence="1">
    <location>
        <begin position="155"/>
        <end position="173"/>
    </location>
</feature>
<keyword evidence="2" id="KW-1133">Transmembrane helix</keyword>
<dbReference type="CDD" id="cd05379">
    <property type="entry name" value="CAP_bacterial"/>
    <property type="match status" value="1"/>
</dbReference>
<evidence type="ECO:0000256" key="2">
    <source>
        <dbReference type="SAM" id="Phobius"/>
    </source>
</evidence>
<evidence type="ECO:0000256" key="1">
    <source>
        <dbReference type="SAM" id="MobiDB-lite"/>
    </source>
</evidence>
<keyword evidence="2" id="KW-0812">Transmembrane</keyword>
<dbReference type="Pfam" id="PF00188">
    <property type="entry name" value="CAP"/>
    <property type="match status" value="1"/>
</dbReference>
<organism evidence="4 5">
    <name type="scientific">Corynebacterium durum F0235</name>
    <dbReference type="NCBI Taxonomy" id="1035195"/>
    <lineage>
        <taxon>Bacteria</taxon>
        <taxon>Bacillati</taxon>
        <taxon>Actinomycetota</taxon>
        <taxon>Actinomycetes</taxon>
        <taxon>Mycobacteriales</taxon>
        <taxon>Corynebacteriaceae</taxon>
        <taxon>Corynebacterium</taxon>
    </lineage>
</organism>
<proteinExistence type="predicted"/>
<dbReference type="SUPFAM" id="SSF55797">
    <property type="entry name" value="PR-1-like"/>
    <property type="match status" value="1"/>
</dbReference>
<evidence type="ECO:0000313" key="5">
    <source>
        <dbReference type="Proteomes" id="UP000010445"/>
    </source>
</evidence>
<sequence>MKQAFQLRRNDMLHRTSRRNRTRILIAAGLSLSMTLGHSIVASAEAPHTVHYNQVVAQAAPINPITIPGLPVQQIDPNSARHIGAGLPNFGQLGPILASFGGAAIFAMLASLFGRNKQSITANRGSQPRVQAPAAAPQPARSTQPAQPAQPRQSGNDATNAGHSRNNSGTSCASDSIVPNYGALATADAQAIVQETNRVRAELGLCPVVWDEDLAVGAKGWADHLVRMGGFEHPAHGNFGENLLVSNQYRRPNAQDALQKWMNSPGHRKNIVDPHITRIGVSIAKHEGNMPGGILYVQRFR</sequence>
<dbReference type="AlphaFoldDB" id="L1MMC6"/>
<reference evidence="4 5" key="1">
    <citation type="submission" date="2012-05" db="EMBL/GenBank/DDBJ databases">
        <authorList>
            <person name="Weinstock G."/>
            <person name="Sodergren E."/>
            <person name="Lobos E.A."/>
            <person name="Fulton L."/>
            <person name="Fulton R."/>
            <person name="Courtney L."/>
            <person name="Fronick C."/>
            <person name="O'Laughlin M."/>
            <person name="Godfrey J."/>
            <person name="Wilson R.M."/>
            <person name="Miner T."/>
            <person name="Farmer C."/>
            <person name="Delehaunty K."/>
            <person name="Cordes M."/>
            <person name="Minx P."/>
            <person name="Tomlinson C."/>
            <person name="Chen J."/>
            <person name="Wollam A."/>
            <person name="Pepin K.H."/>
            <person name="Bhonagiri V."/>
            <person name="Zhang X."/>
            <person name="Suruliraj S."/>
            <person name="Warren W."/>
            <person name="Mitreva M."/>
            <person name="Mardis E.R."/>
            <person name="Wilson R.K."/>
        </authorList>
    </citation>
    <scope>NUCLEOTIDE SEQUENCE [LARGE SCALE GENOMIC DNA]</scope>
    <source>
        <strain evidence="4 5">F0235</strain>
    </source>
</reference>
<feature type="transmembrane region" description="Helical" evidence="2">
    <location>
        <begin position="96"/>
        <end position="114"/>
    </location>
</feature>
<evidence type="ECO:0000313" key="4">
    <source>
        <dbReference type="EMBL" id="EKX92377.1"/>
    </source>
</evidence>
<dbReference type="STRING" id="1035195.HMPREF9997_00041"/>
<dbReference type="OrthoDB" id="4415499at2"/>
<dbReference type="PATRIC" id="fig|1035195.3.peg.36"/>
<dbReference type="PANTHER" id="PTHR31157:SF1">
    <property type="entry name" value="SCP DOMAIN-CONTAINING PROTEIN"/>
    <property type="match status" value="1"/>
</dbReference>
<accession>L1MMC6</accession>
<keyword evidence="5" id="KW-1185">Reference proteome</keyword>
<protein>
    <submittedName>
        <fullName evidence="4">SCP-like protein</fullName>
    </submittedName>
</protein>
<gene>
    <name evidence="4" type="ORF">HMPREF9997_00041</name>
</gene>
<dbReference type="InterPro" id="IPR035940">
    <property type="entry name" value="CAP_sf"/>
</dbReference>